<proteinExistence type="predicted"/>
<dbReference type="EMBL" id="SAEB01000001">
    <property type="protein sequence ID" value="RVD90377.1"/>
    <property type="molecule type" value="Genomic_DNA"/>
</dbReference>
<keyword evidence="3" id="KW-1185">Reference proteome</keyword>
<feature type="compositionally biased region" description="Polar residues" evidence="1">
    <location>
        <begin position="1"/>
        <end position="20"/>
    </location>
</feature>
<protein>
    <submittedName>
        <fullName evidence="2">Uncharacterized protein</fullName>
    </submittedName>
</protein>
<reference evidence="2 3" key="1">
    <citation type="submission" date="2019-01" db="EMBL/GenBank/DDBJ databases">
        <title>Intercellular communication is required for trap formation in the nematode-trapping fungus Duddingtonia flagrans.</title>
        <authorList>
            <person name="Youssar L."/>
            <person name="Wernet V."/>
            <person name="Hensel N."/>
            <person name="Hildebrandt H.-G."/>
            <person name="Fischer R."/>
        </authorList>
    </citation>
    <scope>NUCLEOTIDE SEQUENCE [LARGE SCALE GENOMIC DNA]</scope>
    <source>
        <strain evidence="2 3">CBS H-5679</strain>
    </source>
</reference>
<accession>A0A437AGW2</accession>
<organism evidence="2 3">
    <name type="scientific">Arthrobotrys flagrans</name>
    <name type="common">Nematode-trapping fungus</name>
    <name type="synonym">Trichothecium flagrans</name>
    <dbReference type="NCBI Taxonomy" id="97331"/>
    <lineage>
        <taxon>Eukaryota</taxon>
        <taxon>Fungi</taxon>
        <taxon>Dikarya</taxon>
        <taxon>Ascomycota</taxon>
        <taxon>Pezizomycotina</taxon>
        <taxon>Orbiliomycetes</taxon>
        <taxon>Orbiliales</taxon>
        <taxon>Orbiliaceae</taxon>
        <taxon>Arthrobotrys</taxon>
    </lineage>
</organism>
<feature type="region of interest" description="Disordered" evidence="1">
    <location>
        <begin position="1"/>
        <end position="36"/>
    </location>
</feature>
<dbReference type="Proteomes" id="UP000283090">
    <property type="component" value="Unassembled WGS sequence"/>
</dbReference>
<dbReference type="VEuPathDB" id="FungiDB:DFL_001343"/>
<sequence>MSEIPVTSTLSSAASGTRLTSIPEHTVPTPTPKGETECVDVANTPVTDQERLENKLVVLRDMITNLEAYKHHEDDYASVARLSARLNTRYNDVLCCILEVPTHTKSALACQVLTHVPCEEGGGYKTGLGARLAKAYVIRDDIEKKIIDIEAKIEVESRAPLDDFTLVSRKNSVKHDEPNAYDTRPKRYQSARY</sequence>
<dbReference type="GeneID" id="93583654"/>
<evidence type="ECO:0000256" key="1">
    <source>
        <dbReference type="SAM" id="MobiDB-lite"/>
    </source>
</evidence>
<dbReference type="AlphaFoldDB" id="A0A437AGW2"/>
<evidence type="ECO:0000313" key="3">
    <source>
        <dbReference type="Proteomes" id="UP000283090"/>
    </source>
</evidence>
<name>A0A437AGW2_ARTFL</name>
<dbReference type="RefSeq" id="XP_067495921.1">
    <property type="nucleotide sequence ID" value="XM_067629951.1"/>
</dbReference>
<evidence type="ECO:0000313" key="2">
    <source>
        <dbReference type="EMBL" id="RVD90377.1"/>
    </source>
</evidence>
<dbReference type="OrthoDB" id="5325283at2759"/>
<comment type="caution">
    <text evidence="2">The sequence shown here is derived from an EMBL/GenBank/DDBJ whole genome shotgun (WGS) entry which is preliminary data.</text>
</comment>
<gene>
    <name evidence="2" type="ORF">DFL_001343</name>
</gene>